<dbReference type="InterPro" id="IPR006140">
    <property type="entry name" value="D-isomer_DH_NAD-bd"/>
</dbReference>
<dbReference type="InterPro" id="IPR020921">
    <property type="entry name" value="Erythronate-4-P_DHase"/>
</dbReference>
<dbReference type="OrthoDB" id="9770208at2"/>
<dbReference type="InterPro" id="IPR050223">
    <property type="entry name" value="D-isomer_2-hydroxyacid_DH"/>
</dbReference>
<dbReference type="PROSITE" id="PS00065">
    <property type="entry name" value="D_2_HYDROXYACID_DH_1"/>
    <property type="match status" value="1"/>
</dbReference>
<dbReference type="CDD" id="cd12158">
    <property type="entry name" value="ErythrP_dh"/>
    <property type="match status" value="1"/>
</dbReference>
<comment type="pathway">
    <text evidence="5">Cofactor biosynthesis; pyridoxine 5'-phosphate biosynthesis; pyridoxine 5'-phosphate from D-erythrose 4-phosphate: step 2/5.</text>
</comment>
<dbReference type="HAMAP" id="MF_01825">
    <property type="entry name" value="PdxB"/>
    <property type="match status" value="1"/>
</dbReference>
<dbReference type="Pfam" id="PF02826">
    <property type="entry name" value="2-Hacid_dh_C"/>
    <property type="match status" value="1"/>
</dbReference>
<dbReference type="PANTHER" id="PTHR10996">
    <property type="entry name" value="2-HYDROXYACID DEHYDROGENASE-RELATED"/>
    <property type="match status" value="1"/>
</dbReference>
<feature type="binding site" evidence="5">
    <location>
        <position position="263"/>
    </location>
    <ligand>
        <name>NAD(+)</name>
        <dbReference type="ChEBI" id="CHEBI:57540"/>
    </ligand>
</feature>
<keyword evidence="10" id="KW-1185">Reference proteome</keyword>
<comment type="caution">
    <text evidence="9">The sequence shown here is derived from an EMBL/GenBank/DDBJ whole genome shotgun (WGS) entry which is preliminary data.</text>
</comment>
<comment type="catalytic activity">
    <reaction evidence="5">
        <text>4-phospho-D-erythronate + NAD(+) = (R)-3-hydroxy-2-oxo-4-phosphooxybutanoate + NADH + H(+)</text>
        <dbReference type="Rhea" id="RHEA:18829"/>
        <dbReference type="ChEBI" id="CHEBI:15378"/>
        <dbReference type="ChEBI" id="CHEBI:57540"/>
        <dbReference type="ChEBI" id="CHEBI:57945"/>
        <dbReference type="ChEBI" id="CHEBI:58538"/>
        <dbReference type="ChEBI" id="CHEBI:58766"/>
        <dbReference type="EC" id="1.1.1.290"/>
    </reaction>
</comment>
<dbReference type="AlphaFoldDB" id="H5T8U3"/>
<dbReference type="PANTHER" id="PTHR10996:SF178">
    <property type="entry name" value="2-HYDROXYACID DEHYDROGENASE YGL185C-RELATED"/>
    <property type="match status" value="1"/>
</dbReference>
<name>H5T8U3_9ALTE</name>
<dbReference type="UniPathway" id="UPA00244">
    <property type="reaction ID" value="UER00310"/>
</dbReference>
<dbReference type="STRING" id="56804.BAE46_07860"/>
<comment type="subunit">
    <text evidence="5">Homodimer.</text>
</comment>
<comment type="caution">
    <text evidence="5">Lacks conserved residue(s) required for the propagation of feature annotation.</text>
</comment>
<evidence type="ECO:0000256" key="1">
    <source>
        <dbReference type="ARBA" id="ARBA00022490"/>
    </source>
</evidence>
<dbReference type="SUPFAM" id="SSF52283">
    <property type="entry name" value="Formate/glycerate dehydrogenase catalytic domain-like"/>
    <property type="match status" value="1"/>
</dbReference>
<evidence type="ECO:0000256" key="3">
    <source>
        <dbReference type="ARBA" id="ARBA00023027"/>
    </source>
</evidence>
<evidence type="ECO:0000313" key="10">
    <source>
        <dbReference type="Proteomes" id="UP000053586"/>
    </source>
</evidence>
<protein>
    <recommendedName>
        <fullName evidence="5">Erythronate-4-phosphate dehydrogenase</fullName>
        <ecNumber evidence="5">1.1.1.290</ecNumber>
    </recommendedName>
</protein>
<dbReference type="GO" id="GO:0051287">
    <property type="term" value="F:NAD binding"/>
    <property type="evidence" value="ECO:0007669"/>
    <property type="project" value="InterPro"/>
</dbReference>
<evidence type="ECO:0000256" key="5">
    <source>
        <dbReference type="HAMAP-Rule" id="MF_01825"/>
    </source>
</evidence>
<dbReference type="Gene3D" id="3.30.1370.170">
    <property type="match status" value="1"/>
</dbReference>
<feature type="active site" evidence="5">
    <location>
        <position position="234"/>
    </location>
</feature>
<sequence length="420" mass="46435">MPIQILADSAMPYWQEFFLEVGEVKTFKAGELSAEILALPSSAQLRAYLPCVECLLVRSTTQVNQALLALMPNLQFVATATAGYDHFDIEALHAGDIAWYAAGGCNAQAVAQYVVCAALQLAVDDRFLLKDKRVAIVGHGNVGSRVANALHALGAQVIIYDPPQLTKAQNTTDLRISGSLNSPCYVSFSEVLKADVICIHAPLNSHPEHPSRHLFDADALSQLTGSQYLINAGRGEIIDNQALLSYFENAVKSEKVKLNVVLDVWENEPTITTDLVGHLRIASAHIAGHTLEGKANGTFMLYQQLCHRYNIAQKVKLSAMLPPDNTSLPKHLQNELHLNEMFDGESAQRLLKNICHLVYDIQNDDRVFRAHMAQFNTFAKLRQEYPIRREFSALRLNVKNTKTSQMLRGIGFVISNDGTT</sequence>
<gene>
    <name evidence="5 9" type="primary">pdxB</name>
    <name evidence="9" type="ORF">GPUN_0576</name>
</gene>
<feature type="domain" description="D-isomer specific 2-hydroxyacid dehydrogenase catalytic" evidence="6">
    <location>
        <begin position="10"/>
        <end position="288"/>
    </location>
</feature>
<feature type="binding site" evidence="5">
    <location>
        <position position="59"/>
    </location>
    <ligand>
        <name>substrate</name>
    </ligand>
</feature>
<dbReference type="GO" id="GO:0033711">
    <property type="term" value="F:4-phosphoerythronate dehydrogenase activity"/>
    <property type="evidence" value="ECO:0007669"/>
    <property type="project" value="UniProtKB-EC"/>
</dbReference>
<dbReference type="Gene3D" id="3.40.50.720">
    <property type="entry name" value="NAD(P)-binding Rossmann-like Domain"/>
    <property type="match status" value="2"/>
</dbReference>
<keyword evidence="3 5" id="KW-0520">NAD</keyword>
<proteinExistence type="inferred from homology"/>
<dbReference type="GO" id="GO:0008615">
    <property type="term" value="P:pyridoxine biosynthetic process"/>
    <property type="evidence" value="ECO:0007669"/>
    <property type="project" value="UniProtKB-UniRule"/>
</dbReference>
<dbReference type="SUPFAM" id="SSF51735">
    <property type="entry name" value="NAD(P)-binding Rossmann-fold domains"/>
    <property type="match status" value="1"/>
</dbReference>
<feature type="binding site" evidence="5">
    <location>
        <position position="288"/>
    </location>
    <ligand>
        <name>NAD(+)</name>
        <dbReference type="ChEBI" id="CHEBI:57540"/>
    </ligand>
</feature>
<dbReference type="InterPro" id="IPR006139">
    <property type="entry name" value="D-isomer_2_OHA_DH_cat_dom"/>
</dbReference>
<evidence type="ECO:0000256" key="4">
    <source>
        <dbReference type="ARBA" id="ARBA00023096"/>
    </source>
</evidence>
<dbReference type="GO" id="GO:0046983">
    <property type="term" value="F:protein dimerization activity"/>
    <property type="evidence" value="ECO:0007669"/>
    <property type="project" value="InterPro"/>
</dbReference>
<dbReference type="Pfam" id="PF11890">
    <property type="entry name" value="DUF3410"/>
    <property type="match status" value="1"/>
</dbReference>
<dbReference type="GO" id="GO:0016618">
    <property type="term" value="F:hydroxypyruvate reductase [NAD(P)H] activity"/>
    <property type="evidence" value="ECO:0007669"/>
    <property type="project" value="TreeGrafter"/>
</dbReference>
<dbReference type="GO" id="GO:0005829">
    <property type="term" value="C:cytosol"/>
    <property type="evidence" value="ECO:0007669"/>
    <property type="project" value="TreeGrafter"/>
</dbReference>
<comment type="function">
    <text evidence="5">Catalyzes the oxidation of erythronate-4-phosphate to 3-hydroxy-2-oxo-4-phosphonooxybutanoate.</text>
</comment>
<feature type="domain" description="D-isomer specific 2-hydroxyacid dehydrogenase NAD-binding" evidence="7">
    <location>
        <begin position="129"/>
        <end position="280"/>
    </location>
</feature>
<dbReference type="Proteomes" id="UP000053586">
    <property type="component" value="Unassembled WGS sequence"/>
</dbReference>
<dbReference type="Pfam" id="PF00389">
    <property type="entry name" value="2-Hacid_dh"/>
    <property type="match status" value="1"/>
</dbReference>
<organism evidence="9 10">
    <name type="scientific">Glaciecola punicea ACAM 611</name>
    <dbReference type="NCBI Taxonomy" id="1121923"/>
    <lineage>
        <taxon>Bacteria</taxon>
        <taxon>Pseudomonadati</taxon>
        <taxon>Pseudomonadota</taxon>
        <taxon>Gammaproteobacteria</taxon>
        <taxon>Alteromonadales</taxon>
        <taxon>Alteromonadaceae</taxon>
        <taxon>Glaciecola</taxon>
    </lineage>
</organism>
<feature type="domain" description="Erythronate-4-phosphate dehydrogenase dimerisation" evidence="8">
    <location>
        <begin position="328"/>
        <end position="411"/>
    </location>
</feature>
<dbReference type="EC" id="1.1.1.290" evidence="5"/>
<dbReference type="eggNOG" id="COG0111">
    <property type="taxonomic scope" value="Bacteria"/>
</dbReference>
<dbReference type="InterPro" id="IPR036291">
    <property type="entry name" value="NAD(P)-bd_dom_sf"/>
</dbReference>
<keyword evidence="1 5" id="KW-0963">Cytoplasm</keyword>
<keyword evidence="4 5" id="KW-0664">Pyridoxine biosynthesis</keyword>
<evidence type="ECO:0000259" key="6">
    <source>
        <dbReference type="Pfam" id="PF00389"/>
    </source>
</evidence>
<evidence type="ECO:0000313" key="9">
    <source>
        <dbReference type="EMBL" id="GAB54720.1"/>
    </source>
</evidence>
<feature type="binding site" evidence="5">
    <location>
        <position position="161"/>
    </location>
    <ligand>
        <name>NAD(+)</name>
        <dbReference type="ChEBI" id="CHEBI:57540"/>
    </ligand>
</feature>
<feature type="active site" description="Proton donor" evidence="5">
    <location>
        <position position="285"/>
    </location>
</feature>
<dbReference type="InterPro" id="IPR038251">
    <property type="entry name" value="PdxB_dimer_sf"/>
</dbReference>
<comment type="subcellular location">
    <subcellularLocation>
        <location evidence="5">Cytoplasm</location>
    </subcellularLocation>
</comment>
<evidence type="ECO:0000259" key="7">
    <source>
        <dbReference type="Pfam" id="PF02826"/>
    </source>
</evidence>
<evidence type="ECO:0000256" key="2">
    <source>
        <dbReference type="ARBA" id="ARBA00023002"/>
    </source>
</evidence>
<keyword evidence="2 5" id="KW-0560">Oxidoreductase</keyword>
<accession>H5T8U3</accession>
<feature type="binding site" evidence="5">
    <location>
        <position position="81"/>
    </location>
    <ligand>
        <name>substrate</name>
    </ligand>
</feature>
<evidence type="ECO:0000259" key="8">
    <source>
        <dbReference type="Pfam" id="PF11890"/>
    </source>
</evidence>
<reference evidence="9 10" key="1">
    <citation type="journal article" date="2012" name="J. Bacteriol.">
        <title>Genome sequence of proteorhodopsin-containing sea ice bacterium Glaciecola punicea ACAM 611T.</title>
        <authorList>
            <person name="Qin Q.-L."/>
            <person name="Xie B.-B."/>
            <person name="Shu Y.-L."/>
            <person name="Rong J.-C."/>
            <person name="Zhao D.-L."/>
            <person name="Zhang X.-Y."/>
            <person name="Chen X.-L."/>
            <person name="Zhou B.-C."/>
            <person name="Zhanga Y.-Z."/>
        </authorList>
    </citation>
    <scope>NUCLEOTIDE SEQUENCE [LARGE SCALE GENOMIC DNA]</scope>
    <source>
        <strain evidence="9 10">ACAM 611</strain>
    </source>
</reference>
<dbReference type="GO" id="GO:0030267">
    <property type="term" value="F:glyoxylate reductase (NADPH) activity"/>
    <property type="evidence" value="ECO:0007669"/>
    <property type="project" value="TreeGrafter"/>
</dbReference>
<dbReference type="RefSeq" id="WP_006003192.1">
    <property type="nucleotide sequence ID" value="NZ_BAET01000007.1"/>
</dbReference>
<reference evidence="9 10" key="2">
    <citation type="journal article" date="2017" name="Antonie Van Leeuwenhoek">
        <title>Rhizobium rhizosphaerae sp. nov., a novel species isolated from rice rhizosphere.</title>
        <authorList>
            <person name="Zhao J.J."/>
            <person name="Zhang J."/>
            <person name="Zhang R.J."/>
            <person name="Zhang C.W."/>
            <person name="Yin H.Q."/>
            <person name="Zhang X.X."/>
        </authorList>
    </citation>
    <scope>NUCLEOTIDE SEQUENCE [LARGE SCALE GENOMIC DNA]</scope>
    <source>
        <strain evidence="9 10">ACAM 611</strain>
    </source>
</reference>
<dbReference type="EMBL" id="BAET01000007">
    <property type="protein sequence ID" value="GAB54720.1"/>
    <property type="molecule type" value="Genomic_DNA"/>
</dbReference>
<feature type="active site" evidence="5">
    <location>
        <position position="268"/>
    </location>
</feature>
<dbReference type="InterPro" id="IPR029752">
    <property type="entry name" value="D-isomer_DH_CS1"/>
</dbReference>
<comment type="similarity">
    <text evidence="5">Belongs to the D-isomer specific 2-hydroxyacid dehydrogenase family. PdxB subfamily.</text>
</comment>
<dbReference type="InterPro" id="IPR024531">
    <property type="entry name" value="Erythronate-4-P_DHase_dimer"/>
</dbReference>